<dbReference type="RefSeq" id="WP_090590433.1">
    <property type="nucleotide sequence ID" value="NZ_LT629688.1"/>
</dbReference>
<dbReference type="GO" id="GO:0016491">
    <property type="term" value="F:oxidoreductase activity"/>
    <property type="evidence" value="ECO:0007669"/>
    <property type="project" value="UniProtKB-KW"/>
</dbReference>
<accession>A0A1G6T9U4</accession>
<keyword evidence="2" id="KW-0560">Oxidoreductase</keyword>
<dbReference type="Pfam" id="PF00106">
    <property type="entry name" value="adh_short"/>
    <property type="match status" value="1"/>
</dbReference>
<evidence type="ECO:0000313" key="4">
    <source>
        <dbReference type="Proteomes" id="UP000198546"/>
    </source>
</evidence>
<dbReference type="InterPro" id="IPR002347">
    <property type="entry name" value="SDR_fam"/>
</dbReference>
<dbReference type="PANTHER" id="PTHR44196:SF1">
    <property type="entry name" value="DEHYDROGENASE_REDUCTASE SDR FAMILY MEMBER 7B"/>
    <property type="match status" value="1"/>
</dbReference>
<dbReference type="EMBL" id="LT629688">
    <property type="protein sequence ID" value="SDD25793.1"/>
    <property type="molecule type" value="Genomic_DNA"/>
</dbReference>
<evidence type="ECO:0000313" key="3">
    <source>
        <dbReference type="EMBL" id="SDD25793.1"/>
    </source>
</evidence>
<dbReference type="OrthoDB" id="3784334at2"/>
<dbReference type="PRINTS" id="PR00081">
    <property type="entry name" value="GDHRDH"/>
</dbReference>
<dbReference type="InterPro" id="IPR036291">
    <property type="entry name" value="NAD(P)-bd_dom_sf"/>
</dbReference>
<evidence type="ECO:0000256" key="2">
    <source>
        <dbReference type="ARBA" id="ARBA00023002"/>
    </source>
</evidence>
<keyword evidence="4" id="KW-1185">Reference proteome</keyword>
<reference evidence="3 4" key="1">
    <citation type="submission" date="2016-10" db="EMBL/GenBank/DDBJ databases">
        <authorList>
            <person name="de Groot N.N."/>
        </authorList>
    </citation>
    <scope>NUCLEOTIDE SEQUENCE [LARGE SCALE GENOMIC DNA]</scope>
    <source>
        <strain evidence="3 4">MON 2.2</strain>
    </source>
</reference>
<dbReference type="SUPFAM" id="SSF51735">
    <property type="entry name" value="NAD(P)-binding Rossmann-fold domains"/>
    <property type="match status" value="1"/>
</dbReference>
<protein>
    <submittedName>
        <fullName evidence="3">Short-chain dehydrogenase</fullName>
    </submittedName>
</protein>
<dbReference type="AlphaFoldDB" id="A0A1G6T9U4"/>
<dbReference type="STRING" id="675864.SAMN04489747_0564"/>
<organism evidence="3 4">
    <name type="scientific">Auraticoccus monumenti</name>
    <dbReference type="NCBI Taxonomy" id="675864"/>
    <lineage>
        <taxon>Bacteria</taxon>
        <taxon>Bacillati</taxon>
        <taxon>Actinomycetota</taxon>
        <taxon>Actinomycetes</taxon>
        <taxon>Propionibacteriales</taxon>
        <taxon>Propionibacteriaceae</taxon>
        <taxon>Auraticoccus</taxon>
    </lineage>
</organism>
<evidence type="ECO:0000256" key="1">
    <source>
        <dbReference type="ARBA" id="ARBA00006484"/>
    </source>
</evidence>
<comment type="similarity">
    <text evidence="1">Belongs to the short-chain dehydrogenases/reductases (SDR) family.</text>
</comment>
<dbReference type="PROSITE" id="PS00061">
    <property type="entry name" value="ADH_SHORT"/>
    <property type="match status" value="1"/>
</dbReference>
<name>A0A1G6T9U4_9ACTN</name>
<sequence>MELHGARILVAGATGALGGQLTTALLAAGATVVPAGRDPERLVEVGEECGQTGLHLDVVDADACRQVVDAATETLGGLDALVVAVGVASFGRALEADDAVVEELFAVDVLGPMSLVRAAAPHLGEGGTVVVLSAILADVPTAGMAEYSAAKSALSTWLGLVGKEERRKLHVVDVRPPHLDTDLSDHPLAGTAPKLPAPYPAARVVEVVLEAVRDGKKEVVWDADAREVVAR</sequence>
<gene>
    <name evidence="3" type="ORF">SAMN04489747_0564</name>
</gene>
<dbReference type="Gene3D" id="3.40.50.720">
    <property type="entry name" value="NAD(P)-binding Rossmann-like Domain"/>
    <property type="match status" value="1"/>
</dbReference>
<dbReference type="GO" id="GO:0016020">
    <property type="term" value="C:membrane"/>
    <property type="evidence" value="ECO:0007669"/>
    <property type="project" value="TreeGrafter"/>
</dbReference>
<proteinExistence type="inferred from homology"/>
<dbReference type="InterPro" id="IPR020904">
    <property type="entry name" value="Sc_DH/Rdtase_CS"/>
</dbReference>
<dbReference type="Proteomes" id="UP000198546">
    <property type="component" value="Chromosome i"/>
</dbReference>
<dbReference type="PANTHER" id="PTHR44196">
    <property type="entry name" value="DEHYDROGENASE/REDUCTASE SDR FAMILY MEMBER 7B"/>
    <property type="match status" value="1"/>
</dbReference>